<gene>
    <name evidence="13" type="ORF">D9757_005370</name>
</gene>
<keyword evidence="6" id="KW-0677">Repeat</keyword>
<dbReference type="GO" id="GO:0006606">
    <property type="term" value="P:protein import into nucleus"/>
    <property type="evidence" value="ECO:0007669"/>
    <property type="project" value="InterPro"/>
</dbReference>
<protein>
    <recommendedName>
        <fullName evidence="4">26S proteasome regulatory subunit RPN2</fullName>
    </recommendedName>
</protein>
<evidence type="ECO:0000256" key="4">
    <source>
        <dbReference type="ARBA" id="ARBA00015684"/>
    </source>
</evidence>
<dbReference type="InterPro" id="IPR032413">
    <property type="entry name" value="Arm_3"/>
</dbReference>
<reference evidence="13 14" key="1">
    <citation type="journal article" date="2020" name="ISME J.">
        <title>Uncovering the hidden diversity of litter-decomposition mechanisms in mushroom-forming fungi.</title>
        <authorList>
            <person name="Floudas D."/>
            <person name="Bentzer J."/>
            <person name="Ahren D."/>
            <person name="Johansson T."/>
            <person name="Persson P."/>
            <person name="Tunlid A."/>
        </authorList>
    </citation>
    <scope>NUCLEOTIDE SEQUENCE [LARGE SCALE GENOMIC DNA]</scope>
    <source>
        <strain evidence="13 14">CBS 406.79</strain>
    </source>
</reference>
<comment type="function">
    <text evidence="1">Acts as a regulatory subunit of the 26S proteasome which is involved in the ATP-dependent degradation of ubiquitinated proteins.</text>
</comment>
<dbReference type="PANTHER" id="PTHR10943:SF2">
    <property type="entry name" value="26S PROTEASOME NON-ATPASE REGULATORY SUBUNIT 1"/>
    <property type="match status" value="1"/>
</dbReference>
<evidence type="ECO:0000256" key="5">
    <source>
        <dbReference type="ARBA" id="ARBA00022448"/>
    </source>
</evidence>
<feature type="compositionally biased region" description="Polar residues" evidence="11">
    <location>
        <begin position="970"/>
        <end position="986"/>
    </location>
</feature>
<evidence type="ECO:0000256" key="1">
    <source>
        <dbReference type="ARBA" id="ARBA00002187"/>
    </source>
</evidence>
<dbReference type="FunFam" id="1.25.10.10:FF:000017">
    <property type="entry name" value="26S proteasome non-ATPase regulatory subunit 1"/>
    <property type="match status" value="1"/>
</dbReference>
<dbReference type="GO" id="GO:0061608">
    <property type="term" value="F:nuclear import signal receptor activity"/>
    <property type="evidence" value="ECO:0007669"/>
    <property type="project" value="InterPro"/>
</dbReference>
<evidence type="ECO:0000256" key="11">
    <source>
        <dbReference type="SAM" id="MobiDB-lite"/>
    </source>
</evidence>
<dbReference type="Pfam" id="PF18004">
    <property type="entry name" value="RPN2_C"/>
    <property type="match status" value="1"/>
</dbReference>
<name>A0A8H5HLK6_9AGAR</name>
<dbReference type="SUPFAM" id="SSF48371">
    <property type="entry name" value="ARM repeat"/>
    <property type="match status" value="2"/>
</dbReference>
<dbReference type="InterPro" id="IPR002652">
    <property type="entry name" value="Importin-a_IBB"/>
</dbReference>
<dbReference type="Gene3D" id="1.20.5.690">
    <property type="entry name" value="Importin-alpha, importin-beta-binding domain"/>
    <property type="match status" value="1"/>
</dbReference>
<organism evidence="13 14">
    <name type="scientific">Collybiopsis confluens</name>
    <dbReference type="NCBI Taxonomy" id="2823264"/>
    <lineage>
        <taxon>Eukaryota</taxon>
        <taxon>Fungi</taxon>
        <taxon>Dikarya</taxon>
        <taxon>Basidiomycota</taxon>
        <taxon>Agaricomycotina</taxon>
        <taxon>Agaricomycetes</taxon>
        <taxon>Agaricomycetidae</taxon>
        <taxon>Agaricales</taxon>
        <taxon>Marasmiineae</taxon>
        <taxon>Omphalotaceae</taxon>
        <taxon>Collybiopsis</taxon>
    </lineage>
</organism>
<keyword evidence="7" id="KW-0653">Protein transport</keyword>
<dbReference type="Pfam" id="PF01749">
    <property type="entry name" value="IBB"/>
    <property type="match status" value="1"/>
</dbReference>
<evidence type="ECO:0000313" key="14">
    <source>
        <dbReference type="Proteomes" id="UP000518752"/>
    </source>
</evidence>
<evidence type="ECO:0000256" key="9">
    <source>
        <dbReference type="PROSITE-ProRule" id="PRU00259"/>
    </source>
</evidence>
<feature type="repeat" description="ARM" evidence="9">
    <location>
        <begin position="1151"/>
        <end position="1193"/>
    </location>
</feature>
<dbReference type="GO" id="GO:0043161">
    <property type="term" value="P:proteasome-mediated ubiquitin-dependent protein catabolic process"/>
    <property type="evidence" value="ECO:0007669"/>
    <property type="project" value="TreeGrafter"/>
</dbReference>
<dbReference type="InterPro" id="IPR048570">
    <property type="entry name" value="PSMD1_RPN2_N"/>
</dbReference>
<keyword evidence="8" id="KW-0647">Proteasome</keyword>
<dbReference type="GO" id="GO:0034515">
    <property type="term" value="C:proteasome storage granule"/>
    <property type="evidence" value="ECO:0007669"/>
    <property type="project" value="TreeGrafter"/>
</dbReference>
<dbReference type="Pfam" id="PF01851">
    <property type="entry name" value="PC_rep"/>
    <property type="match status" value="1"/>
</dbReference>
<evidence type="ECO:0000256" key="6">
    <source>
        <dbReference type="ARBA" id="ARBA00022737"/>
    </source>
</evidence>
<dbReference type="Pfam" id="PF16186">
    <property type="entry name" value="Arm_3"/>
    <property type="match status" value="1"/>
</dbReference>
<dbReference type="Pfam" id="PF00514">
    <property type="entry name" value="Arm"/>
    <property type="match status" value="7"/>
</dbReference>
<dbReference type="Proteomes" id="UP000518752">
    <property type="component" value="Unassembled WGS sequence"/>
</dbReference>
<dbReference type="InterPro" id="IPR036975">
    <property type="entry name" value="Importin-a_IBB_sf"/>
</dbReference>
<comment type="similarity">
    <text evidence="2">Belongs to the proteasome subunit S1 family.</text>
</comment>
<dbReference type="SMART" id="SM00567">
    <property type="entry name" value="EZ_HEAT"/>
    <property type="match status" value="4"/>
</dbReference>
<dbReference type="Pfam" id="PF13646">
    <property type="entry name" value="HEAT_2"/>
    <property type="match status" value="1"/>
</dbReference>
<evidence type="ECO:0000256" key="7">
    <source>
        <dbReference type="ARBA" id="ARBA00022927"/>
    </source>
</evidence>
<feature type="domain" description="IBB" evidence="12">
    <location>
        <begin position="972"/>
        <end position="1053"/>
    </location>
</feature>
<dbReference type="OrthoDB" id="261572at2759"/>
<dbReference type="InterPro" id="IPR040623">
    <property type="entry name" value="RPN2_C"/>
</dbReference>
<feature type="region of interest" description="Disordered" evidence="11">
    <location>
        <begin position="812"/>
        <end position="864"/>
    </location>
</feature>
<dbReference type="InterPro" id="IPR000225">
    <property type="entry name" value="Armadillo"/>
</dbReference>
<dbReference type="Pfam" id="PF21505">
    <property type="entry name" value="RPN2_N"/>
    <property type="match status" value="1"/>
</dbReference>
<dbReference type="GO" id="GO:0008540">
    <property type="term" value="C:proteasome regulatory particle, base subcomplex"/>
    <property type="evidence" value="ECO:0007669"/>
    <property type="project" value="TreeGrafter"/>
</dbReference>
<feature type="compositionally biased region" description="Basic and acidic residues" evidence="11">
    <location>
        <begin position="825"/>
        <end position="845"/>
    </location>
</feature>
<sequence>MVSSAAGVLALLSEPDPVFKQHALKSLNTLVPRFWAEISEHIALIESLYDSDEMPKEARDLAALLASKVYYFLGEYVESLSFALGAGNAFEAESRVAGSEEYVETVMSMAIDKYISLCAAEQTSGRQEKIDPRLQRIIESIFTRCIAEGEYKQAVGIALESHRLDIISKIYQQTHDISILSYAMEAVIDSGFSLSYRDIVLRFLYPLFPRPTAGDGSALAQALTRLLVSLSDPSLTVPLLVSLVPKESLLAYQFAFDLVEGGARDYLDLVRTQLPAGNDETQQVFDKIRSILTGQESVKLYLEFLKRNNHVDTLILKHTKDSLEPRSSIYHTALTLQNAFMHSGTTSDQFLRDNLEWLALASNWSKFSATAGLGVIHKGYYEQGKTILQPYLPQNGNESSIPGAAYSEGGALYALGLINAGCGTEISAFLRDALRSAQGEIVQHGAALGLGIAGMGSKNLETFEDLKNVLFMDSAVAGEASGYAMGLIMLGTAAADSVREMLSYARETQHEKIIRGLAVGIAFVFYGRQEEADQTVKELLAETDPILRYGGVYTLALAYAGTSNNDAVRQLLHIAVSDVSDDVRRAAVTSLAFLLFKNPSQVPRIVQLLSESYNPHVRCGATLALGIACAGTGLQDAIEILEPMTKDSVDFVRQGAFIALGMILLEQSEASSPALASTRSLYSKIVADKHEDPMAKFGAALGQGLIDAGGRNVTINLQSRAGSRNTNAIVGMVMFCQFWYWYPLAHCACLAFEPTCLIGLNGDLKVPKFDVTSNAKPSLFAYPPVTAPPKKETVTKVATAVLSTTAKVKAREKKKAAAEGDAMETDEKPEVKNEGDGDVEMKAEGAPKATKKKEPSSETLPNLSRVTPAQLAYISFPSDGKYQPVRAVTAKPASNRTGKNIKPTEEKAAGGGGILILVDRRPELEAEFIQFETAIQPPPPEAAATVDTPAPSGRHIALDESDPEAEAPSSFETSSALIKSSESSNGPRIEDYEGAQRRFNRRVFFSEAYKAKGALKQDDLRRRREEQQVEIRRQKREENISKRRNFMPSTGADSDEEVISGNWEDPLADEMIGGVFSDDPQQQLDATTKFRKLLSKERNPPIERVIECGVVPRFVEFLKTGHSMLQFEAAWALTNIASGTAEHTQVVINAQAVPEFINLLSSPVLDVREQAVWALGNIAGDSPQCRDYVLQQGALRPLLTLLSEHHKLSMLRNATWTLSNFCRGKAPQPDWELISPALTVLTKLIYSLDDEILIDACWAISYLSDGSNDKIQAVIESGVCRRLVELLMHNSTSVQTPALRSVGNIVTGDDLQTQVVIASGALPALLSLLSSPKDGIRKEACWTISNITAGSPPQIQAVIDANIIPPLINILQNADFKTRKEACWAISNATSGGLQEPSQIRYLVSQGCIKPLCDLLTMMDNKVIQVALDGLDNILKVGEMDKAAAGPGAINQYAIYVEEAGGMVTIHNLQQHDNLDIYKKAFNIMDKYFPDDEEVDTTIAAPAVDASGQFAFHSDVAAPQGGFSFGQQQ</sequence>
<keyword evidence="5 10" id="KW-0813">Transport</keyword>
<dbReference type="SMART" id="SM00185">
    <property type="entry name" value="ARM"/>
    <property type="match status" value="9"/>
</dbReference>
<dbReference type="GO" id="GO:0005634">
    <property type="term" value="C:nucleus"/>
    <property type="evidence" value="ECO:0007669"/>
    <property type="project" value="TreeGrafter"/>
</dbReference>
<accession>A0A8H5HLK6</accession>
<feature type="region of interest" description="Disordered" evidence="11">
    <location>
        <begin position="938"/>
        <end position="993"/>
    </location>
</feature>
<dbReference type="InterPro" id="IPR004155">
    <property type="entry name" value="PBS_lyase_HEAT"/>
</dbReference>
<dbReference type="EMBL" id="JAACJN010000040">
    <property type="protein sequence ID" value="KAF5385487.1"/>
    <property type="molecule type" value="Genomic_DNA"/>
</dbReference>
<comment type="caution">
    <text evidence="13">The sequence shown here is derived from an EMBL/GenBank/DDBJ whole genome shotgun (WGS) entry which is preliminary data.</text>
</comment>
<dbReference type="Gene3D" id="1.25.10.10">
    <property type="entry name" value="Leucine-rich Repeat Variant"/>
    <property type="match status" value="2"/>
</dbReference>
<feature type="repeat" description="ARM" evidence="9">
    <location>
        <begin position="1320"/>
        <end position="1348"/>
    </location>
</feature>
<dbReference type="PROSITE" id="PS51214">
    <property type="entry name" value="IBB"/>
    <property type="match status" value="1"/>
</dbReference>
<dbReference type="InterPro" id="IPR002015">
    <property type="entry name" value="Proteasome/cyclosome_rpt"/>
</dbReference>
<dbReference type="InterPro" id="IPR011989">
    <property type="entry name" value="ARM-like"/>
</dbReference>
<evidence type="ECO:0000256" key="8">
    <source>
        <dbReference type="ARBA" id="ARBA00022942"/>
    </source>
</evidence>
<comment type="similarity">
    <text evidence="3">Belongs to the importin alpha family.</text>
</comment>
<evidence type="ECO:0000259" key="12">
    <source>
        <dbReference type="PROSITE" id="PS51214"/>
    </source>
</evidence>
<dbReference type="FunFam" id="1.25.10.10:FF:000021">
    <property type="entry name" value="Importin subunit alpha"/>
    <property type="match status" value="1"/>
</dbReference>
<dbReference type="PROSITE" id="PS50176">
    <property type="entry name" value="ARM_REPEAT"/>
    <property type="match status" value="2"/>
</dbReference>
<evidence type="ECO:0000256" key="2">
    <source>
        <dbReference type="ARBA" id="ARBA00006308"/>
    </source>
</evidence>
<evidence type="ECO:0000313" key="13">
    <source>
        <dbReference type="EMBL" id="KAF5385487.1"/>
    </source>
</evidence>
<dbReference type="InterPro" id="IPR016024">
    <property type="entry name" value="ARM-type_fold"/>
</dbReference>
<evidence type="ECO:0000256" key="3">
    <source>
        <dbReference type="ARBA" id="ARBA00010394"/>
    </source>
</evidence>
<dbReference type="PANTHER" id="PTHR10943">
    <property type="entry name" value="26S PROTEASOME NON-ATPASE REGULATORY SUBUNIT"/>
    <property type="match status" value="1"/>
</dbReference>
<proteinExistence type="inferred from homology"/>
<keyword evidence="14" id="KW-1185">Reference proteome</keyword>
<evidence type="ECO:0000256" key="10">
    <source>
        <dbReference type="PROSITE-ProRule" id="PRU00561"/>
    </source>
</evidence>